<feature type="transmembrane region" description="Helical" evidence="2">
    <location>
        <begin position="40"/>
        <end position="61"/>
    </location>
</feature>
<feature type="region of interest" description="Disordered" evidence="1">
    <location>
        <begin position="1"/>
        <end position="20"/>
    </location>
</feature>
<keyword evidence="2" id="KW-0472">Membrane</keyword>
<feature type="transmembrane region" description="Helical" evidence="2">
    <location>
        <begin position="96"/>
        <end position="126"/>
    </location>
</feature>
<evidence type="ECO:0000313" key="4">
    <source>
        <dbReference type="Proteomes" id="UP000518605"/>
    </source>
</evidence>
<name>A0A7W5CD80_9BACL</name>
<evidence type="ECO:0000256" key="1">
    <source>
        <dbReference type="SAM" id="MobiDB-lite"/>
    </source>
</evidence>
<keyword evidence="2" id="KW-1133">Transmembrane helix</keyword>
<dbReference type="EMBL" id="JACHXW010000020">
    <property type="protein sequence ID" value="MBB3155009.1"/>
    <property type="molecule type" value="Genomic_DNA"/>
</dbReference>
<dbReference type="AlphaFoldDB" id="A0A7W5CD80"/>
<keyword evidence="4" id="KW-1185">Reference proteome</keyword>
<evidence type="ECO:0000256" key="2">
    <source>
        <dbReference type="SAM" id="Phobius"/>
    </source>
</evidence>
<organism evidence="3 4">
    <name type="scientific">Paenibacillus endophyticus</name>
    <dbReference type="NCBI Taxonomy" id="1294268"/>
    <lineage>
        <taxon>Bacteria</taxon>
        <taxon>Bacillati</taxon>
        <taxon>Bacillota</taxon>
        <taxon>Bacilli</taxon>
        <taxon>Bacillales</taxon>
        <taxon>Paenibacillaceae</taxon>
        <taxon>Paenibacillus</taxon>
    </lineage>
</organism>
<comment type="caution">
    <text evidence="3">The sequence shown here is derived from an EMBL/GenBank/DDBJ whole genome shotgun (WGS) entry which is preliminary data.</text>
</comment>
<keyword evidence="2" id="KW-0812">Transmembrane</keyword>
<evidence type="ECO:0000313" key="3">
    <source>
        <dbReference type="EMBL" id="MBB3155009.1"/>
    </source>
</evidence>
<gene>
    <name evidence="3" type="ORF">FHS16_005108</name>
</gene>
<protein>
    <submittedName>
        <fullName evidence="3">MFS family permease</fullName>
    </submittedName>
</protein>
<reference evidence="3 4" key="1">
    <citation type="submission" date="2020-08" db="EMBL/GenBank/DDBJ databases">
        <title>Genomic Encyclopedia of Type Strains, Phase III (KMG-III): the genomes of soil and plant-associated and newly described type strains.</title>
        <authorList>
            <person name="Whitman W."/>
        </authorList>
    </citation>
    <scope>NUCLEOTIDE SEQUENCE [LARGE SCALE GENOMIC DNA]</scope>
    <source>
        <strain evidence="3 4">CECT 8234</strain>
    </source>
</reference>
<dbReference type="Proteomes" id="UP000518605">
    <property type="component" value="Unassembled WGS sequence"/>
</dbReference>
<feature type="transmembrane region" description="Helical" evidence="2">
    <location>
        <begin position="133"/>
        <end position="162"/>
    </location>
</feature>
<accession>A0A7W5CD80</accession>
<proteinExistence type="predicted"/>
<dbReference type="RefSeq" id="WP_183569294.1">
    <property type="nucleotide sequence ID" value="NZ_CBCSLB010000002.1"/>
</dbReference>
<sequence>MDKEPNNFPNQNSPTEPFGSKPIFSNEPASDFGPKKQSGLGIAAFIIGLVAIVLLIIAFVAGNSFADQLAASDLIITDPEDPAAVQAALESLGETVFASMVIAVLCIFGAGFIAFVGLILAIIAACSSKRRKIFGVIGIVLNVAVIIGGISLFIAGIGSLAANIVQ</sequence>